<proteinExistence type="predicted"/>
<reference evidence="1" key="1">
    <citation type="journal article" date="2011" name="ISME J.">
        <title>The endosymbionts of the deep-sea tubeworms Riftia pachyptila and Tevnia jerichonana share an identical physiology as revealed by proteogenomic analyses.</title>
        <authorList>
            <person name="Gardebrecht A."/>
            <person name="Markert S."/>
            <person name="Felbeck H."/>
            <person name="Thuermer A."/>
            <person name="Albrecht D."/>
            <person name="Wollherr A."/>
            <person name="Kabisch J."/>
            <person name="Lehmann R."/>
            <person name="Daniel R."/>
            <person name="Liesegang H."/>
            <person name="Hecker M."/>
            <person name="Sievert S.M."/>
            <person name="Schweder T."/>
        </authorList>
    </citation>
    <scope>NUCLEOTIDE SEQUENCE [LARGE SCALE GENOMIC DNA]</scope>
</reference>
<organism evidence="1 2">
    <name type="scientific">endosymbiont of Riftia pachyptila</name>
    <name type="common">vent Ph05</name>
    <dbReference type="NCBI Taxonomy" id="1048808"/>
    <lineage>
        <taxon>Bacteria</taxon>
        <taxon>Pseudomonadati</taxon>
        <taxon>Pseudomonadota</taxon>
        <taxon>Gammaproteobacteria</taxon>
        <taxon>sulfur-oxidizing symbionts</taxon>
    </lineage>
</organism>
<name>G2DD79_9GAMM</name>
<dbReference type="Proteomes" id="UP000004491">
    <property type="component" value="Unassembled WGS sequence"/>
</dbReference>
<dbReference type="Gene3D" id="3.30.590.20">
    <property type="match status" value="1"/>
</dbReference>
<protein>
    <submittedName>
        <fullName evidence="1">Uncharacterized protein</fullName>
    </submittedName>
</protein>
<evidence type="ECO:0000313" key="2">
    <source>
        <dbReference type="Proteomes" id="UP000004491"/>
    </source>
</evidence>
<dbReference type="EMBL" id="AFOC01000037">
    <property type="protein sequence ID" value="EGV51458.1"/>
    <property type="molecule type" value="Genomic_DNA"/>
</dbReference>
<gene>
    <name evidence="1" type="ORF">Rifp1Sym_bj00330</name>
</gene>
<dbReference type="AlphaFoldDB" id="G2DD79"/>
<accession>G2DD79</accession>
<sequence length="54" mass="6506">MSQQHNDYFRQQRLSAEREALFRQAAATSWQRQREIEAQPQAPFGQYLADYFIQ</sequence>
<comment type="caution">
    <text evidence="1">The sequence shown here is derived from an EMBL/GenBank/DDBJ whole genome shotgun (WGS) entry which is preliminary data.</text>
</comment>
<evidence type="ECO:0000313" key="1">
    <source>
        <dbReference type="EMBL" id="EGV51458.1"/>
    </source>
</evidence>
<keyword evidence="2" id="KW-1185">Reference proteome</keyword>